<evidence type="ECO:0000256" key="10">
    <source>
        <dbReference type="ARBA" id="ARBA00023180"/>
    </source>
</evidence>
<evidence type="ECO:0000256" key="1">
    <source>
        <dbReference type="ARBA" id="ARBA00004479"/>
    </source>
</evidence>
<protein>
    <recommendedName>
        <fullName evidence="12">Protein kinase domain-containing protein</fullName>
    </recommendedName>
</protein>
<proteinExistence type="predicted"/>
<evidence type="ECO:0000256" key="4">
    <source>
        <dbReference type="ARBA" id="ARBA00022692"/>
    </source>
</evidence>
<evidence type="ECO:0000256" key="9">
    <source>
        <dbReference type="ARBA" id="ARBA00023136"/>
    </source>
</evidence>
<dbReference type="AlphaFoldDB" id="A0A251QDD9"/>
<evidence type="ECO:0000256" key="5">
    <source>
        <dbReference type="ARBA" id="ARBA00022729"/>
    </source>
</evidence>
<evidence type="ECO:0000256" key="8">
    <source>
        <dbReference type="ARBA" id="ARBA00022989"/>
    </source>
</evidence>
<feature type="domain" description="Protein kinase" evidence="12">
    <location>
        <begin position="152"/>
        <end position="292"/>
    </location>
</feature>
<dbReference type="FunFam" id="3.30.200.20:FF:000178">
    <property type="entry name" value="serine/threonine-protein kinase PBS1-like"/>
    <property type="match status" value="1"/>
</dbReference>
<keyword evidence="2" id="KW-0723">Serine/threonine-protein kinase</keyword>
<dbReference type="Proteomes" id="UP000006882">
    <property type="component" value="Chromosome G2"/>
</dbReference>
<comment type="subcellular location">
    <subcellularLocation>
        <location evidence="1">Membrane</location>
        <topology evidence="1">Single-pass type I membrane protein</topology>
    </subcellularLocation>
</comment>
<dbReference type="InterPro" id="IPR000719">
    <property type="entry name" value="Prot_kinase_dom"/>
</dbReference>
<evidence type="ECO:0000256" key="6">
    <source>
        <dbReference type="ARBA" id="ARBA00022741"/>
    </source>
</evidence>
<dbReference type="eggNOG" id="KOG1187">
    <property type="taxonomic scope" value="Eukaryota"/>
</dbReference>
<dbReference type="InterPro" id="IPR045874">
    <property type="entry name" value="LRK10/LRL21-25-like"/>
</dbReference>
<keyword evidence="10" id="KW-0325">Glycoprotein</keyword>
<keyword evidence="7 11" id="KW-0067">ATP-binding</keyword>
<evidence type="ECO:0000256" key="7">
    <source>
        <dbReference type="ARBA" id="ARBA00022840"/>
    </source>
</evidence>
<organism evidence="13 14">
    <name type="scientific">Prunus persica</name>
    <name type="common">Peach</name>
    <name type="synonym">Amygdalus persica</name>
    <dbReference type="NCBI Taxonomy" id="3760"/>
    <lineage>
        <taxon>Eukaryota</taxon>
        <taxon>Viridiplantae</taxon>
        <taxon>Streptophyta</taxon>
        <taxon>Embryophyta</taxon>
        <taxon>Tracheophyta</taxon>
        <taxon>Spermatophyta</taxon>
        <taxon>Magnoliopsida</taxon>
        <taxon>eudicotyledons</taxon>
        <taxon>Gunneridae</taxon>
        <taxon>Pentapetalae</taxon>
        <taxon>rosids</taxon>
        <taxon>fabids</taxon>
        <taxon>Rosales</taxon>
        <taxon>Rosaceae</taxon>
        <taxon>Amygdaloideae</taxon>
        <taxon>Amygdaleae</taxon>
        <taxon>Prunus</taxon>
    </lineage>
</organism>
<dbReference type="Gene3D" id="1.10.510.10">
    <property type="entry name" value="Transferase(Phosphotransferase) domain 1"/>
    <property type="match status" value="1"/>
</dbReference>
<dbReference type="GO" id="GO:0016020">
    <property type="term" value="C:membrane"/>
    <property type="evidence" value="ECO:0007669"/>
    <property type="project" value="UniProtKB-SubCell"/>
</dbReference>
<evidence type="ECO:0000313" key="14">
    <source>
        <dbReference type="Proteomes" id="UP000006882"/>
    </source>
</evidence>
<dbReference type="EMBL" id="CM007652">
    <property type="protein sequence ID" value="ONI21844.1"/>
    <property type="molecule type" value="Genomic_DNA"/>
</dbReference>
<evidence type="ECO:0000256" key="3">
    <source>
        <dbReference type="ARBA" id="ARBA00022679"/>
    </source>
</evidence>
<dbReference type="Gramene" id="ONI21844">
    <property type="protein sequence ID" value="ONI21844"/>
    <property type="gene ID" value="PRUPE_2G093100"/>
</dbReference>
<keyword evidence="14" id="KW-1185">Reference proteome</keyword>
<dbReference type="GO" id="GO:0005524">
    <property type="term" value="F:ATP binding"/>
    <property type="evidence" value="ECO:0007669"/>
    <property type="project" value="UniProtKB-UniRule"/>
</dbReference>
<keyword evidence="9" id="KW-0472">Membrane</keyword>
<dbReference type="STRING" id="3760.A0A251QDD9"/>
<keyword evidence="3" id="KW-0808">Transferase</keyword>
<keyword evidence="2" id="KW-0418">Kinase</keyword>
<gene>
    <name evidence="13" type="ORF">PRUPE_2G093100</name>
</gene>
<keyword evidence="4" id="KW-0812">Transmembrane</keyword>
<dbReference type="InterPro" id="IPR011009">
    <property type="entry name" value="Kinase-like_dom_sf"/>
</dbReference>
<evidence type="ECO:0000259" key="12">
    <source>
        <dbReference type="PROSITE" id="PS50011"/>
    </source>
</evidence>
<sequence>MQLRMSLGMFESSVKVIVLTEFDSPCMYGVNWAARAVWKKYGEWRVERLAARAINYDNFTIRVVDPSIRRTTPLISPPSPVIRFPFTTYLRLADIRSIFPNKIYIWGSISGCSSNLQTAKNAMYSNIEDFLQSDNNLIPIRYSYSDTKKMISRFNEKLGEGGYGSVFKGNLRSGRFVAVKMLEKPKANGQDFISEVATIGRIYDFNMVQLVGYCVEGSKRALIYNFMSNGSLDKYIYCKEGSNSLSCRKMYEISLGVAQGIEYLHRGLRDRISTLRFLLEWLLDSNFLFPKL</sequence>
<dbReference type="PROSITE" id="PS50011">
    <property type="entry name" value="PROTEIN_KINASE_DOM"/>
    <property type="match status" value="1"/>
</dbReference>
<evidence type="ECO:0000256" key="11">
    <source>
        <dbReference type="PROSITE-ProRule" id="PRU10141"/>
    </source>
</evidence>
<dbReference type="SMART" id="SM00219">
    <property type="entry name" value="TyrKc"/>
    <property type="match status" value="1"/>
</dbReference>
<name>A0A251QDD9_PRUPE</name>
<evidence type="ECO:0000313" key="13">
    <source>
        <dbReference type="EMBL" id="ONI21844.1"/>
    </source>
</evidence>
<dbReference type="GO" id="GO:0004674">
    <property type="term" value="F:protein serine/threonine kinase activity"/>
    <property type="evidence" value="ECO:0007669"/>
    <property type="project" value="UniProtKB-KW"/>
</dbReference>
<keyword evidence="5" id="KW-0732">Signal</keyword>
<dbReference type="SUPFAM" id="SSF56112">
    <property type="entry name" value="Protein kinase-like (PK-like)"/>
    <property type="match status" value="1"/>
</dbReference>
<keyword evidence="8" id="KW-1133">Transmembrane helix</keyword>
<dbReference type="InterPro" id="IPR020635">
    <property type="entry name" value="Tyr_kinase_cat_dom"/>
</dbReference>
<dbReference type="InterPro" id="IPR001245">
    <property type="entry name" value="Ser-Thr/Tyr_kinase_cat_dom"/>
</dbReference>
<reference evidence="13 14" key="1">
    <citation type="journal article" date="2013" name="Nat. Genet.">
        <title>The high-quality draft genome of peach (Prunus persica) identifies unique patterns of genetic diversity, domestication and genome evolution.</title>
        <authorList>
            <consortium name="International Peach Genome Initiative"/>
            <person name="Verde I."/>
            <person name="Abbott A.G."/>
            <person name="Scalabrin S."/>
            <person name="Jung S."/>
            <person name="Shu S."/>
            <person name="Marroni F."/>
            <person name="Zhebentyayeva T."/>
            <person name="Dettori M.T."/>
            <person name="Grimwood J."/>
            <person name="Cattonaro F."/>
            <person name="Zuccolo A."/>
            <person name="Rossini L."/>
            <person name="Jenkins J."/>
            <person name="Vendramin E."/>
            <person name="Meisel L.A."/>
            <person name="Decroocq V."/>
            <person name="Sosinski B."/>
            <person name="Prochnik S."/>
            <person name="Mitros T."/>
            <person name="Policriti A."/>
            <person name="Cipriani G."/>
            <person name="Dondini L."/>
            <person name="Ficklin S."/>
            <person name="Goodstein D.M."/>
            <person name="Xuan P."/>
            <person name="Del Fabbro C."/>
            <person name="Aramini V."/>
            <person name="Copetti D."/>
            <person name="Gonzalez S."/>
            <person name="Horner D.S."/>
            <person name="Falchi R."/>
            <person name="Lucas S."/>
            <person name="Mica E."/>
            <person name="Maldonado J."/>
            <person name="Lazzari B."/>
            <person name="Bielenberg D."/>
            <person name="Pirona R."/>
            <person name="Miculan M."/>
            <person name="Barakat A."/>
            <person name="Testolin R."/>
            <person name="Stella A."/>
            <person name="Tartarini S."/>
            <person name="Tonutti P."/>
            <person name="Arus P."/>
            <person name="Orellana A."/>
            <person name="Wells C."/>
            <person name="Main D."/>
            <person name="Vizzotto G."/>
            <person name="Silva H."/>
            <person name="Salamini F."/>
            <person name="Schmutz J."/>
            <person name="Morgante M."/>
            <person name="Rokhsar D.S."/>
        </authorList>
    </citation>
    <scope>NUCLEOTIDE SEQUENCE [LARGE SCALE GENOMIC DNA]</scope>
    <source>
        <strain evidence="14">cv. Nemared</strain>
    </source>
</reference>
<feature type="binding site" evidence="11">
    <location>
        <position position="180"/>
    </location>
    <ligand>
        <name>ATP</name>
        <dbReference type="ChEBI" id="CHEBI:30616"/>
    </ligand>
</feature>
<dbReference type="InterPro" id="IPR017441">
    <property type="entry name" value="Protein_kinase_ATP_BS"/>
</dbReference>
<dbReference type="PANTHER" id="PTHR27009">
    <property type="entry name" value="RUST RESISTANCE KINASE LR10-RELATED"/>
    <property type="match status" value="1"/>
</dbReference>
<dbReference type="Pfam" id="PF07714">
    <property type="entry name" value="PK_Tyr_Ser-Thr"/>
    <property type="match status" value="1"/>
</dbReference>
<accession>A0A251QDD9</accession>
<dbReference type="GO" id="GO:0004713">
    <property type="term" value="F:protein tyrosine kinase activity"/>
    <property type="evidence" value="ECO:0007669"/>
    <property type="project" value="InterPro"/>
</dbReference>
<evidence type="ECO:0000256" key="2">
    <source>
        <dbReference type="ARBA" id="ARBA00022527"/>
    </source>
</evidence>
<keyword evidence="6 11" id="KW-0547">Nucleotide-binding</keyword>
<dbReference type="PROSITE" id="PS00107">
    <property type="entry name" value="PROTEIN_KINASE_ATP"/>
    <property type="match status" value="1"/>
</dbReference>